<dbReference type="AlphaFoldDB" id="A0A133VRA4"/>
<dbReference type="EMBL" id="LHYL01000001">
    <property type="protein sequence ID" value="KXB08974.1"/>
    <property type="molecule type" value="Genomic_DNA"/>
</dbReference>
<keyword evidence="1" id="KW-0812">Transmembrane</keyword>
<sequence>MELLKTVRSLCTPAMVYFALSFISILLIAIQNMGNKKKYCVGNFECMVTDTVMVFVAKALYVIFWTFILQLMCNGGYKNLAWLLLLFPYVLLFVMIGFFILGLSFDVVKSIL</sequence>
<keyword evidence="3" id="KW-1185">Reference proteome</keyword>
<gene>
    <name evidence="2" type="ORF">AKJ59_00135</name>
</gene>
<protein>
    <submittedName>
        <fullName evidence="2">Uncharacterized protein</fullName>
    </submittedName>
</protein>
<organism evidence="2 3">
    <name type="scientific">candidate division MSBL1 archaeon SCGC-AAA385M02</name>
    <dbReference type="NCBI Taxonomy" id="1698287"/>
    <lineage>
        <taxon>Archaea</taxon>
        <taxon>Methanobacteriati</taxon>
        <taxon>Methanobacteriota</taxon>
        <taxon>candidate division MSBL1</taxon>
    </lineage>
</organism>
<feature type="transmembrane region" description="Helical" evidence="1">
    <location>
        <begin position="12"/>
        <end position="30"/>
    </location>
</feature>
<keyword evidence="1" id="KW-1133">Transmembrane helix</keyword>
<reference evidence="2 3" key="1">
    <citation type="journal article" date="2016" name="Sci. Rep.">
        <title>Metabolic traits of an uncultured archaeal lineage -MSBL1- from brine pools of the Red Sea.</title>
        <authorList>
            <person name="Mwirichia R."/>
            <person name="Alam I."/>
            <person name="Rashid M."/>
            <person name="Vinu M."/>
            <person name="Ba-Alawi W."/>
            <person name="Anthony Kamau A."/>
            <person name="Kamanda Ngugi D."/>
            <person name="Goker M."/>
            <person name="Klenk H.P."/>
            <person name="Bajic V."/>
            <person name="Stingl U."/>
        </authorList>
    </citation>
    <scope>NUCLEOTIDE SEQUENCE [LARGE SCALE GENOMIC DNA]</scope>
    <source>
        <strain evidence="2">SCGC-AAA385M02</strain>
    </source>
</reference>
<evidence type="ECO:0000313" key="2">
    <source>
        <dbReference type="EMBL" id="KXB08974.1"/>
    </source>
</evidence>
<comment type="caution">
    <text evidence="2">The sequence shown here is derived from an EMBL/GenBank/DDBJ whole genome shotgun (WGS) entry which is preliminary data.</text>
</comment>
<name>A0A133VRA4_9EURY</name>
<keyword evidence="1" id="KW-0472">Membrane</keyword>
<accession>A0A133VRA4</accession>
<evidence type="ECO:0000256" key="1">
    <source>
        <dbReference type="SAM" id="Phobius"/>
    </source>
</evidence>
<dbReference type="Proteomes" id="UP000070248">
    <property type="component" value="Unassembled WGS sequence"/>
</dbReference>
<proteinExistence type="predicted"/>
<feature type="transmembrane region" description="Helical" evidence="1">
    <location>
        <begin position="80"/>
        <end position="105"/>
    </location>
</feature>
<evidence type="ECO:0000313" key="3">
    <source>
        <dbReference type="Proteomes" id="UP000070248"/>
    </source>
</evidence>
<feature type="transmembrane region" description="Helical" evidence="1">
    <location>
        <begin position="51"/>
        <end position="68"/>
    </location>
</feature>